<organism evidence="1 2">
    <name type="scientific">Candidatus Stercoripulliclostridium merdipullorum</name>
    <dbReference type="NCBI Taxonomy" id="2840952"/>
    <lineage>
        <taxon>Bacteria</taxon>
        <taxon>Bacillati</taxon>
        <taxon>Bacillota</taxon>
        <taxon>Clostridia</taxon>
        <taxon>Eubacteriales</taxon>
        <taxon>Candidatus Stercoripulliclostridium</taxon>
    </lineage>
</organism>
<reference evidence="1" key="1">
    <citation type="submission" date="2020-10" db="EMBL/GenBank/DDBJ databases">
        <authorList>
            <person name="Gilroy R."/>
        </authorList>
    </citation>
    <scope>NUCLEOTIDE SEQUENCE</scope>
    <source>
        <strain evidence="1">23406</strain>
    </source>
</reference>
<accession>A0A9D1NDA5</accession>
<dbReference type="EMBL" id="DVOH01000039">
    <property type="protein sequence ID" value="HIV00532.1"/>
    <property type="molecule type" value="Genomic_DNA"/>
</dbReference>
<evidence type="ECO:0000313" key="1">
    <source>
        <dbReference type="EMBL" id="HIV00532.1"/>
    </source>
</evidence>
<dbReference type="AlphaFoldDB" id="A0A9D1NDA5"/>
<gene>
    <name evidence="1" type="ORF">IAB14_05410</name>
</gene>
<sequence>MDGDYMERMAREYRATLGAAANSSAARDAAYLVERQIEWIDAARMRQGQATRTLSYLKALKNKTLAALRALIGEQSVPDFKAGGCRVQGNLYRKLVESQIELFVLLDRMGAEGTDVAELLDTETRALGILGVL</sequence>
<evidence type="ECO:0000313" key="2">
    <source>
        <dbReference type="Proteomes" id="UP000886891"/>
    </source>
</evidence>
<proteinExistence type="predicted"/>
<protein>
    <submittedName>
        <fullName evidence="1">Uncharacterized protein</fullName>
    </submittedName>
</protein>
<reference evidence="1" key="2">
    <citation type="journal article" date="2021" name="PeerJ">
        <title>Extensive microbial diversity within the chicken gut microbiome revealed by metagenomics and culture.</title>
        <authorList>
            <person name="Gilroy R."/>
            <person name="Ravi A."/>
            <person name="Getino M."/>
            <person name="Pursley I."/>
            <person name="Horton D.L."/>
            <person name="Alikhan N.F."/>
            <person name="Baker D."/>
            <person name="Gharbi K."/>
            <person name="Hall N."/>
            <person name="Watson M."/>
            <person name="Adriaenssens E.M."/>
            <person name="Foster-Nyarko E."/>
            <person name="Jarju S."/>
            <person name="Secka A."/>
            <person name="Antonio M."/>
            <person name="Oren A."/>
            <person name="Chaudhuri R.R."/>
            <person name="La Ragione R."/>
            <person name="Hildebrand F."/>
            <person name="Pallen M.J."/>
        </authorList>
    </citation>
    <scope>NUCLEOTIDE SEQUENCE</scope>
    <source>
        <strain evidence="1">23406</strain>
    </source>
</reference>
<name>A0A9D1NDA5_9FIRM</name>
<dbReference type="Proteomes" id="UP000886891">
    <property type="component" value="Unassembled WGS sequence"/>
</dbReference>
<comment type="caution">
    <text evidence="1">The sequence shown here is derived from an EMBL/GenBank/DDBJ whole genome shotgun (WGS) entry which is preliminary data.</text>
</comment>